<protein>
    <submittedName>
        <fullName evidence="1">Uncharacterized protein</fullName>
    </submittedName>
</protein>
<feature type="non-terminal residue" evidence="1">
    <location>
        <position position="1"/>
    </location>
</feature>
<dbReference type="EMBL" id="GDID01007650">
    <property type="protein sequence ID" value="JAP88956.1"/>
    <property type="molecule type" value="Transcribed_RNA"/>
</dbReference>
<sequence length="337" mass="39727">QLCFFKNLDNILLLIKKQQKIVEHQQSIDEETKLIRAFQEVDIPVTIAQLLVKDVHDQNSNLLYRFLAQIFNRRYSEFQEQLIFGCNPLSGAQPNPDQWKEYRDEFIQRLLYMEISEETIKKFVLPFGRNPIHFYMMFRANGPLEELFRRPHSCCKALLCQEDYFGFTPIDYFLIYFSIDDFPAGSKSMYKTQWKGEFMFELNFICNNELVISHMNQKYKAGTFGIEEHKKIQNYKTDKFHILNMATLKSDGFAVTSASGQVLNATYKLMDFDSLAEFGYNQLENCKGMDKNLYVLREITKFMKFELSQDSEYLTKLASWQIVGKLAPQFQRIVKGE</sequence>
<dbReference type="AlphaFoldDB" id="A0A146JZN9"/>
<accession>A0A146JZN9</accession>
<reference evidence="1" key="1">
    <citation type="submission" date="2015-07" db="EMBL/GenBank/DDBJ databases">
        <title>Adaptation to a free-living lifestyle via gene acquisitions in the diplomonad Trepomonas sp. PC1.</title>
        <authorList>
            <person name="Xu F."/>
            <person name="Jerlstrom-Hultqvist J."/>
            <person name="Kolisko M."/>
            <person name="Simpson A.G.B."/>
            <person name="Roger A.J."/>
            <person name="Svard S.G."/>
            <person name="Andersson J.O."/>
        </authorList>
    </citation>
    <scope>NUCLEOTIDE SEQUENCE</scope>
    <source>
        <strain evidence="1">PC1</strain>
    </source>
</reference>
<organism evidence="1">
    <name type="scientific">Trepomonas sp. PC1</name>
    <dbReference type="NCBI Taxonomy" id="1076344"/>
    <lineage>
        <taxon>Eukaryota</taxon>
        <taxon>Metamonada</taxon>
        <taxon>Diplomonadida</taxon>
        <taxon>Hexamitidae</taxon>
        <taxon>Hexamitinae</taxon>
        <taxon>Trepomonas</taxon>
    </lineage>
</organism>
<gene>
    <name evidence="1" type="ORF">TPC1_31549</name>
</gene>
<name>A0A146JZN9_9EUKA</name>
<evidence type="ECO:0000313" key="1">
    <source>
        <dbReference type="EMBL" id="JAP88956.1"/>
    </source>
</evidence>
<proteinExistence type="predicted"/>